<proteinExistence type="predicted"/>
<reference evidence="1 2" key="1">
    <citation type="journal article" date="2022" name="DNA Res.">
        <title>Chromosomal-level genome assembly of the orchid tree Bauhinia variegata (Leguminosae; Cercidoideae) supports the allotetraploid origin hypothesis of Bauhinia.</title>
        <authorList>
            <person name="Zhong Y."/>
            <person name="Chen Y."/>
            <person name="Zheng D."/>
            <person name="Pang J."/>
            <person name="Liu Y."/>
            <person name="Luo S."/>
            <person name="Meng S."/>
            <person name="Qian L."/>
            <person name="Wei D."/>
            <person name="Dai S."/>
            <person name="Zhou R."/>
        </authorList>
    </citation>
    <scope>NUCLEOTIDE SEQUENCE [LARGE SCALE GENOMIC DNA]</scope>
    <source>
        <strain evidence="1">BV-YZ2020</strain>
    </source>
</reference>
<protein>
    <submittedName>
        <fullName evidence="1">Uncharacterized protein</fullName>
    </submittedName>
</protein>
<keyword evidence="2" id="KW-1185">Reference proteome</keyword>
<comment type="caution">
    <text evidence="1">The sequence shown here is derived from an EMBL/GenBank/DDBJ whole genome shotgun (WGS) entry which is preliminary data.</text>
</comment>
<dbReference type="EMBL" id="CM039437">
    <property type="protein sequence ID" value="KAI4305367.1"/>
    <property type="molecule type" value="Genomic_DNA"/>
</dbReference>
<name>A0ACB9L7M6_BAUVA</name>
<accession>A0ACB9L7M6</accession>
<organism evidence="1 2">
    <name type="scientific">Bauhinia variegata</name>
    <name type="common">Purple orchid tree</name>
    <name type="synonym">Phanera variegata</name>
    <dbReference type="NCBI Taxonomy" id="167791"/>
    <lineage>
        <taxon>Eukaryota</taxon>
        <taxon>Viridiplantae</taxon>
        <taxon>Streptophyta</taxon>
        <taxon>Embryophyta</taxon>
        <taxon>Tracheophyta</taxon>
        <taxon>Spermatophyta</taxon>
        <taxon>Magnoliopsida</taxon>
        <taxon>eudicotyledons</taxon>
        <taxon>Gunneridae</taxon>
        <taxon>Pentapetalae</taxon>
        <taxon>rosids</taxon>
        <taxon>fabids</taxon>
        <taxon>Fabales</taxon>
        <taxon>Fabaceae</taxon>
        <taxon>Cercidoideae</taxon>
        <taxon>Cercideae</taxon>
        <taxon>Bauhiniinae</taxon>
        <taxon>Bauhinia</taxon>
    </lineage>
</organism>
<sequence>MGRQKGDGARSKGRPSSSSLAASLLPSGSTSSFGFGGYVGNSRLDSATSSDEPVPFADVDSEMAVHLKRLSRKDPITKLKALASLSVLLKEKSAKDIVLILPQWAFEYKRLLLDYNREVRRSTHDTMTNIVTSIGRDLAPHLKTLMGPWWFSQFDPVSEVSQAAKRSLQAAFPAQEKRLDALILCTTEILIYLEENLMLTPQNLSDKAVALDELEEMYQQVVSSSLLALATLLDVLMCMQQELPGFENITTEPKHSSKARVAAVSFAEKLLTSHKYFMDFLKSQSPAIRSATYNVLKSLIKNTTQVFNEGNIKTLAGAILGSFHEKDPTCHPAMWDAILIFSKRFPDGWTSLNVQKTVLGPFWNFLRNGCFGSQQVSYPALVLFLEVVPPKAVGGDKFLLEFFKNLWAGRNPSQSADRLAYFQAFKECFLWSLHKASRYNDGDDAINHFRLTLVENVLVKLLWEDYLLSGSSKGHDKVSSGKSEDSIKDNIPHNKKAVHMQITNYPKPYLRELGKCIVEILLGMYILDHSLLSSFVVEFENNCIGILQKAVNTESIEQINLFMSLLEQHAVLKGETWPLVYLVGPMLAKSFPLITSSDSPDAVRLLSDAVSIFGPQNLVKEVFIHNQEHSCSQLSYIVDKELAAEHFMQIFRDIFVPWCLQEKNCSTNARLDLLLLLLDDECFSEQWSFIVNYAISRKYSGGSPELLDSHLAKILAMLLEKAADEIMKRKAGEDSSCRQSTNVDHWHHDVLETAAVNVAHSMSPLSTSHVQFLCAILGSPREGGFGSFVSRKGLVLIYEEIFRKLLSFIKGSYFSWVKSAASDLSANANIKVEFENSANVVEMAQFALKVLDGSLVCLKTLDDESRLVSGILAAIFVIVWECNLGKTLDNSLDDELRSKITARLTLGESVSALHHKINSQFCRSFGSDSCEKLKTILIQSVRSAIFVQDKLITDELGSLCCMWVLEVLECLCVDGNEEQDLLHQLLSKDETWPVFVVPNFSSTKASGNYKFVAVIDKLISKLGVEKVIASCATHNPSTIGTSQVVTSRAWLAAEILCTWKWPGNSATASFLPLLSAYVKRNSNSLQESLLGTIMNMLLDGALVHGGNSAKCSISLCPVPDDKVEGIEEPFLRALVSLLHTLFKENVWGQGKAVNLLESIVNKLFIGEAVNTNCLRILPSLISVLLEPLCGYAEPGRDAQPCSSGEIFMQDIMKDWLERALRLPPLITWQTGEDMEDWLRLVISCYPFTAIGSPQALKPERSITPAERKHLYALFQKQRHVAGGSATINQLPMVQMLLSKLMVVSVGYCWNEFGEEDWDFLLSNLRCWIQSAAVMMEDVAENVNDAIPDSSSDNIEVLCNKIEQIVLISDPFPIEVAENALFSFLLFLKHCKLKEDEEIDNLHITKTEKPDSVRDRILEGILRLLFCTGISEAIANAYCKEATTVIASSRLEYTYFWELVASGVVNSSSEVRDRAVKSVEFWGLSKGSISSLYALLYSAKPIPLLQYAAYFVLSTEPVSNTAIIEDGPSTSDIDAASEQDSNHLDMSMEEKVHLKEELSSVIERAPYLVLEMDLLAQQRVHLFLAWSLLISYLRSLPSSSSLRERLIQYIQEFASPIILDCLFQHIPLELSTVQNLKKKGVELPDGLSEAAAAATRAITSGSSLFAVEFLWPHTSVKMSSLAGAIYGLMLCVLPAYVRGWFSDLRDRNTLSVIETYTRTCCSPPLIANELSQIKKAKLGDENFSVTVSKSANEVVATYTKDETGMDLVIRLPISYPLRPVDVDCTRSLGISEVKQRKWLMSMMLFVRNQNGALAEAIGTWKRNFDKEFEGVEECPICYSVIHTTNHSLPRLACKTCKHKFHSACLYKWFSTSHKSSCPLCQSPF</sequence>
<dbReference type="Proteomes" id="UP000828941">
    <property type="component" value="Chromosome 12"/>
</dbReference>
<evidence type="ECO:0000313" key="1">
    <source>
        <dbReference type="EMBL" id="KAI4305367.1"/>
    </source>
</evidence>
<evidence type="ECO:0000313" key="2">
    <source>
        <dbReference type="Proteomes" id="UP000828941"/>
    </source>
</evidence>
<gene>
    <name evidence="1" type="ORF">L6164_028737</name>
</gene>